<accession>A0A2T7FVV9</accession>
<dbReference type="InterPro" id="IPR023198">
    <property type="entry name" value="PGP-like_dom2"/>
</dbReference>
<dbReference type="Gene3D" id="3.40.50.1000">
    <property type="entry name" value="HAD superfamily/HAD-like"/>
    <property type="match status" value="1"/>
</dbReference>
<evidence type="ECO:0000313" key="2">
    <source>
        <dbReference type="Proteomes" id="UP000244817"/>
    </source>
</evidence>
<evidence type="ECO:0000313" key="1">
    <source>
        <dbReference type="EMBL" id="PVA06292.1"/>
    </source>
</evidence>
<dbReference type="OrthoDB" id="9807742at2"/>
<name>A0A2T7FVV9_9RHOB</name>
<dbReference type="RefSeq" id="WP_108641072.1">
    <property type="nucleotide sequence ID" value="NZ_QCYG01000006.1"/>
</dbReference>
<gene>
    <name evidence="1" type="ORF">DC363_10310</name>
</gene>
<reference evidence="1 2" key="1">
    <citation type="submission" date="2018-04" db="EMBL/GenBank/DDBJ databases">
        <title>Pelagivirga bohaiensis gen. nov., sp. nov., a bacterium isolated from the Bohai Sea.</title>
        <authorList>
            <person name="Ji X."/>
        </authorList>
    </citation>
    <scope>NUCLEOTIDE SEQUENCE [LARGE SCALE GENOMIC DNA]</scope>
    <source>
        <strain evidence="1 2">BH-SD16</strain>
    </source>
</reference>
<dbReference type="CDD" id="cd02603">
    <property type="entry name" value="HAD_sEH-N_like"/>
    <property type="match status" value="1"/>
</dbReference>
<sequence>MTTIQTVIFDIGNVLIQWHPEAFFDRAIGPERRAAYFDAVPMNEMNDRVDAGENFHEALAEMAQLYPDWTAEIGIWRDRWIDMISPAIDHSVRLLRALRRAGHPVVALSNFGVETFAMAERENPFLEEFDQRILSGELRTSKPFAPIYEAAEAAIGLPPETLLFTDDRADNIEAARARGWQTHLFDGPQGWADRLVAEGLLTPEAAT</sequence>
<dbReference type="AlphaFoldDB" id="A0A2T7FVV9"/>
<dbReference type="Gene3D" id="1.10.150.240">
    <property type="entry name" value="Putative phosphatase, domain 2"/>
    <property type="match status" value="1"/>
</dbReference>
<dbReference type="NCBIfam" id="TIGR01509">
    <property type="entry name" value="HAD-SF-IA-v3"/>
    <property type="match status" value="1"/>
</dbReference>
<dbReference type="PANTHER" id="PTHR43611">
    <property type="entry name" value="ALPHA-D-GLUCOSE 1-PHOSPHATE PHOSPHATASE"/>
    <property type="match status" value="1"/>
</dbReference>
<keyword evidence="2" id="KW-1185">Reference proteome</keyword>
<dbReference type="Proteomes" id="UP000244817">
    <property type="component" value="Unassembled WGS sequence"/>
</dbReference>
<proteinExistence type="predicted"/>
<comment type="caution">
    <text evidence="1">The sequence shown here is derived from an EMBL/GenBank/DDBJ whole genome shotgun (WGS) entry which is preliminary data.</text>
</comment>
<dbReference type="InterPro" id="IPR006439">
    <property type="entry name" value="HAD-SF_hydro_IA"/>
</dbReference>
<dbReference type="SFLD" id="SFLDG01129">
    <property type="entry name" value="C1.5:_HAD__Beta-PGM__Phosphata"/>
    <property type="match status" value="1"/>
</dbReference>
<dbReference type="Pfam" id="PF00702">
    <property type="entry name" value="Hydrolase"/>
    <property type="match status" value="1"/>
</dbReference>
<dbReference type="InterPro" id="IPR036412">
    <property type="entry name" value="HAD-like_sf"/>
</dbReference>
<protein>
    <submittedName>
        <fullName evidence="1">Haloacid dehalogenase</fullName>
    </submittedName>
</protein>
<dbReference type="PANTHER" id="PTHR43611:SF3">
    <property type="entry name" value="FLAVIN MONONUCLEOTIDE HYDROLASE 1, CHLOROPLATIC"/>
    <property type="match status" value="1"/>
</dbReference>
<dbReference type="InterPro" id="IPR023214">
    <property type="entry name" value="HAD_sf"/>
</dbReference>
<dbReference type="SUPFAM" id="SSF56784">
    <property type="entry name" value="HAD-like"/>
    <property type="match status" value="1"/>
</dbReference>
<organism evidence="1 2">
    <name type="scientific">Thalassorhabdomicrobium marinisediminis</name>
    <dbReference type="NCBI Taxonomy" id="2170577"/>
    <lineage>
        <taxon>Bacteria</taxon>
        <taxon>Pseudomonadati</taxon>
        <taxon>Pseudomonadota</taxon>
        <taxon>Alphaproteobacteria</taxon>
        <taxon>Rhodobacterales</taxon>
        <taxon>Paracoccaceae</taxon>
        <taxon>Thalassorhabdomicrobium</taxon>
    </lineage>
</organism>
<dbReference type="SFLD" id="SFLDS00003">
    <property type="entry name" value="Haloacid_Dehalogenase"/>
    <property type="match status" value="1"/>
</dbReference>
<dbReference type="EMBL" id="QCYG01000006">
    <property type="protein sequence ID" value="PVA06292.1"/>
    <property type="molecule type" value="Genomic_DNA"/>
</dbReference>